<gene>
    <name evidence="2" type="primary">kanF</name>
    <name evidence="2" type="ORF">NBC122_00650</name>
</gene>
<dbReference type="InterPro" id="IPR001296">
    <property type="entry name" value="Glyco_trans_1"/>
</dbReference>
<protein>
    <submittedName>
        <fullName evidence="2">2-deoxystreptamine glucosyltransferase</fullName>
        <ecNumber evidence="2">2.4.1.284</ecNumber>
    </submittedName>
</protein>
<dbReference type="GO" id="GO:0102318">
    <property type="term" value="F:2-deoxystreptamine glucosyltransferase activity"/>
    <property type="evidence" value="ECO:0007669"/>
    <property type="project" value="UniProtKB-EC"/>
</dbReference>
<evidence type="ECO:0000313" key="2">
    <source>
        <dbReference type="EMBL" id="QBO57486.1"/>
    </source>
</evidence>
<keyword evidence="2" id="KW-0328">Glycosyltransferase</keyword>
<dbReference type="Proteomes" id="UP000294419">
    <property type="component" value="Chromosome"/>
</dbReference>
<feature type="domain" description="Glycosyl transferase family 1" evidence="1">
    <location>
        <begin position="199"/>
        <end position="351"/>
    </location>
</feature>
<dbReference type="PANTHER" id="PTHR12526:SF630">
    <property type="entry name" value="GLYCOSYLTRANSFERASE"/>
    <property type="match status" value="1"/>
</dbReference>
<sequence>MEQNIPKKKILFRHRSLEMGGIENVLLAILNHLDQSKYEITLLLNYKQGEFLDRVPEGIRVLSIGKGTQNFSKNTTIYLLQKSLRRLKYFRFQKNPKAFYRKHQLLNLDFEVAFSHYMFDDILNSPNLKSKKIFWFHGDLRNSGFTVAENNRFVQQMAQFDTGVFVSHFSKNSIEKTWGVVLNNSQVIYNLMLINEILEKSQQTQQDFGKIDFVSVGRLFHQKGFKDLLSAHIRLIEEGYPIKTLLIGEGNQRAELEKIIQDHNVADSFILGGYQQNPYFYIKTAFCFILPSYSEGYGLVVAEALLLDTYVLSTNVGGIPEIIASEDHGALFLPGPENVYTAMKKVLNEKESVGGKSNSKQKTIKRNQNTYDQLNDLFK</sequence>
<dbReference type="Gene3D" id="3.40.50.2000">
    <property type="entry name" value="Glycogen Phosphorylase B"/>
    <property type="match status" value="2"/>
</dbReference>
<dbReference type="RefSeq" id="WP_133438986.1">
    <property type="nucleotide sequence ID" value="NZ_CP037954.1"/>
</dbReference>
<dbReference type="PANTHER" id="PTHR12526">
    <property type="entry name" value="GLYCOSYLTRANSFERASE"/>
    <property type="match status" value="1"/>
</dbReference>
<dbReference type="CDD" id="cd03811">
    <property type="entry name" value="GT4_GT28_WabH-like"/>
    <property type="match status" value="1"/>
</dbReference>
<evidence type="ECO:0000259" key="1">
    <source>
        <dbReference type="Pfam" id="PF00534"/>
    </source>
</evidence>
<name>A0A4P6ZD75_9FLAO</name>
<accession>A0A4P6ZD75</accession>
<keyword evidence="2" id="KW-0808">Transferase</keyword>
<dbReference type="AlphaFoldDB" id="A0A4P6ZD75"/>
<dbReference type="Pfam" id="PF00534">
    <property type="entry name" value="Glycos_transf_1"/>
    <property type="match status" value="1"/>
</dbReference>
<dbReference type="EMBL" id="CP037954">
    <property type="protein sequence ID" value="QBO57486.1"/>
    <property type="molecule type" value="Genomic_DNA"/>
</dbReference>
<organism evidence="2 3">
    <name type="scientific">Chryseobacterium salivictor</name>
    <dbReference type="NCBI Taxonomy" id="2547600"/>
    <lineage>
        <taxon>Bacteria</taxon>
        <taxon>Pseudomonadati</taxon>
        <taxon>Bacteroidota</taxon>
        <taxon>Flavobacteriia</taxon>
        <taxon>Flavobacteriales</taxon>
        <taxon>Weeksellaceae</taxon>
        <taxon>Chryseobacterium group</taxon>
        <taxon>Chryseobacterium</taxon>
    </lineage>
</organism>
<evidence type="ECO:0000313" key="3">
    <source>
        <dbReference type="Proteomes" id="UP000294419"/>
    </source>
</evidence>
<dbReference type="SUPFAM" id="SSF53756">
    <property type="entry name" value="UDP-Glycosyltransferase/glycogen phosphorylase"/>
    <property type="match status" value="1"/>
</dbReference>
<dbReference type="OrthoDB" id="791981at2"/>
<keyword evidence="3" id="KW-1185">Reference proteome</keyword>
<reference evidence="2 3" key="1">
    <citation type="submission" date="2019-03" db="EMBL/GenBank/DDBJ databases">
        <authorList>
            <person name="Kim H."/>
            <person name="Yu S.-M."/>
        </authorList>
    </citation>
    <scope>NUCLEOTIDE SEQUENCE [LARGE SCALE GENOMIC DNA]</scope>
    <source>
        <strain evidence="2 3">NBC122</strain>
    </source>
</reference>
<dbReference type="KEGG" id="csal:NBC122_00650"/>
<dbReference type="EC" id="2.4.1.284" evidence="2"/>
<proteinExistence type="predicted"/>